<dbReference type="PANTHER" id="PTHR43790">
    <property type="entry name" value="CARBOHYDRATE TRANSPORT ATP-BINDING PROTEIN MG119-RELATED"/>
    <property type="match status" value="1"/>
</dbReference>
<evidence type="ECO:0000256" key="9">
    <source>
        <dbReference type="ARBA" id="ARBA00034076"/>
    </source>
</evidence>
<dbReference type="InterPro" id="IPR017871">
    <property type="entry name" value="ABC_transporter-like_CS"/>
</dbReference>
<feature type="compositionally biased region" description="Polar residues" evidence="10">
    <location>
        <begin position="19"/>
        <end position="36"/>
    </location>
</feature>
<evidence type="ECO:0000256" key="10">
    <source>
        <dbReference type="SAM" id="MobiDB-lite"/>
    </source>
</evidence>
<dbReference type="Pfam" id="PF00005">
    <property type="entry name" value="ABC_tran"/>
    <property type="match status" value="2"/>
</dbReference>
<evidence type="ECO:0000259" key="11">
    <source>
        <dbReference type="PROSITE" id="PS50893"/>
    </source>
</evidence>
<dbReference type="SUPFAM" id="SSF52540">
    <property type="entry name" value="P-loop containing nucleoside triphosphate hydrolases"/>
    <property type="match status" value="2"/>
</dbReference>
<comment type="subcellular location">
    <subcellularLocation>
        <location evidence="1">Cell inner membrane</location>
        <topology evidence="1">Peripheral membrane protein</topology>
    </subcellularLocation>
</comment>
<evidence type="ECO:0000256" key="1">
    <source>
        <dbReference type="ARBA" id="ARBA00004417"/>
    </source>
</evidence>
<comment type="catalytic activity">
    <reaction evidence="9">
        <text>ATP + H2O + (2R,4S)-2-methyl-2,3,3,4-tetrahydroxytetrahydrofuran-[AI-2-binding protein]Side 1 = ADP + phosphate + (2R,4S)-2-methyl-2,3,3,4-tetrahydroxytetrahydrofuranSide 2 + [AI-2-binding protein]Side 1.</text>
        <dbReference type="EC" id="7.6.2.13"/>
    </reaction>
</comment>
<organism evidence="12 13">
    <name type="scientific">Mesorhizobium zhangyense</name>
    <dbReference type="NCBI Taxonomy" id="1776730"/>
    <lineage>
        <taxon>Bacteria</taxon>
        <taxon>Pseudomonadati</taxon>
        <taxon>Pseudomonadota</taxon>
        <taxon>Alphaproteobacteria</taxon>
        <taxon>Hyphomicrobiales</taxon>
        <taxon>Phyllobacteriaceae</taxon>
        <taxon>Mesorhizobium</taxon>
    </lineage>
</organism>
<feature type="domain" description="ABC transporter" evidence="11">
    <location>
        <begin position="66"/>
        <end position="301"/>
    </location>
</feature>
<reference evidence="12 13" key="1">
    <citation type="submission" date="2020-02" db="EMBL/GenBank/DDBJ databases">
        <title>Genome sequence of the type strain CGMCC 1.15528 of Mesorhizobium zhangyense.</title>
        <authorList>
            <person name="Gao J."/>
            <person name="Sun J."/>
        </authorList>
    </citation>
    <scope>NUCLEOTIDE SEQUENCE [LARGE SCALE GENOMIC DNA]</scope>
    <source>
        <strain evidence="12 13">CGMCC 1.15528</strain>
    </source>
</reference>
<comment type="function">
    <text evidence="7">Part of the ABC transporter complex LsrABCD involved in autoinducer 2 (AI-2) import. Responsible for energy coupling to the transport system.</text>
</comment>
<gene>
    <name evidence="12" type="ORF">G6N74_26075</name>
</gene>
<keyword evidence="5" id="KW-0547">Nucleotide-binding</keyword>
<accession>A0A7C9RE94</accession>
<evidence type="ECO:0000256" key="2">
    <source>
        <dbReference type="ARBA" id="ARBA00009404"/>
    </source>
</evidence>
<evidence type="ECO:0000256" key="8">
    <source>
        <dbReference type="ARBA" id="ARBA00023798"/>
    </source>
</evidence>
<keyword evidence="13" id="KW-1185">Reference proteome</keyword>
<dbReference type="GO" id="GO:0005886">
    <property type="term" value="C:plasma membrane"/>
    <property type="evidence" value="ECO:0007669"/>
    <property type="project" value="UniProtKB-SubCell"/>
</dbReference>
<comment type="subunit">
    <text evidence="3">The complex is composed of two ATP-binding proteins (LsrA), two transmembrane proteins (LsrC and LsrD) and a solute-binding protein (LsrB).</text>
</comment>
<dbReference type="InterPro" id="IPR027417">
    <property type="entry name" value="P-loop_NTPase"/>
</dbReference>
<dbReference type="PANTHER" id="PTHR43790:SF2">
    <property type="entry name" value="AUTOINDUCER 2 IMPORT ATP-BINDING PROTEIN LSRA"/>
    <property type="match status" value="1"/>
</dbReference>
<dbReference type="EC" id="7.6.2.13" evidence="8"/>
<feature type="compositionally biased region" description="Polar residues" evidence="10">
    <location>
        <begin position="1"/>
        <end position="10"/>
    </location>
</feature>
<dbReference type="SMART" id="SM00382">
    <property type="entry name" value="AAA"/>
    <property type="match status" value="2"/>
</dbReference>
<evidence type="ECO:0000256" key="4">
    <source>
        <dbReference type="ARBA" id="ARBA00019459"/>
    </source>
</evidence>
<dbReference type="InterPro" id="IPR003439">
    <property type="entry name" value="ABC_transporter-like_ATP-bd"/>
</dbReference>
<dbReference type="Proteomes" id="UP000481252">
    <property type="component" value="Unassembled WGS sequence"/>
</dbReference>
<protein>
    <recommendedName>
        <fullName evidence="4">Autoinducer 2 import ATP-binding protein LsrA</fullName>
        <ecNumber evidence="8">7.6.2.13</ecNumber>
    </recommendedName>
</protein>
<feature type="domain" description="ABC transporter" evidence="11">
    <location>
        <begin position="310"/>
        <end position="558"/>
    </location>
</feature>
<dbReference type="InterPro" id="IPR003593">
    <property type="entry name" value="AAA+_ATPase"/>
</dbReference>
<evidence type="ECO:0000256" key="6">
    <source>
        <dbReference type="ARBA" id="ARBA00022840"/>
    </source>
</evidence>
<proteinExistence type="inferred from homology"/>
<dbReference type="CDD" id="cd03216">
    <property type="entry name" value="ABC_Carb_Monos_I"/>
    <property type="match status" value="1"/>
</dbReference>
<sequence length="565" mass="61404">MSRQRTGSSRVRTRVIPSCRSNSSQKVHQKPPTISRNKARSDGQFGRRRFSRLPYANQFKEQLMAFAVRNLVKSYGGVPVLKGVDLDVRDGEIHALLGANGAGKSTLIKCICGAVPPDSGTIEVAGTSHASLTPRTAKAAGISVVQQELSLALSLDVTDNVFLGEEMRFGPFVRRRAQRRETKRWLELLGIDLDPSADPADLGNAELQMISIIRALRAEPAVLILDEPTAALSEREAENLGRQLIGLKNGNLPILYVTHRLSEVFALADRVSVLRGGEIVLSGPVTELSHDQIVQAIVGNAIDRRRGQERDLSGVAEAVLVDGLLAPRIGPITFSVKKGEILGVYGLVGSGRTELLETIFGAVPMEEGRIWFGDEEYRPRSPTDAVRAGIALVPADRLRKSIISGMTAADNLLLSRFDASARCGLRSFRREAKVFARTASDLNLTPLRSDLEVRRFSGGNQQKLAIGRWINELAQCRLLMLDEPTQGVDVGARKDIYDALRGIAAKGDTALIVTSSEPEELIQIADRVLVLSGGRPAGFLKGDNVQETTLIVLAHKLESEQRDAA</sequence>
<dbReference type="PROSITE" id="PS00211">
    <property type="entry name" value="ABC_TRANSPORTER_1"/>
    <property type="match status" value="1"/>
</dbReference>
<dbReference type="EMBL" id="JAAKZG010000016">
    <property type="protein sequence ID" value="NGN44533.1"/>
    <property type="molecule type" value="Genomic_DNA"/>
</dbReference>
<dbReference type="InterPro" id="IPR050107">
    <property type="entry name" value="ABC_carbohydrate_import_ATPase"/>
</dbReference>
<evidence type="ECO:0000256" key="3">
    <source>
        <dbReference type="ARBA" id="ARBA00011262"/>
    </source>
</evidence>
<comment type="similarity">
    <text evidence="2">Belongs to the ABC transporter superfamily. AI-2 autoinducer porter (TC 3.A.1.2.8) family.</text>
</comment>
<name>A0A7C9RE94_9HYPH</name>
<evidence type="ECO:0000256" key="5">
    <source>
        <dbReference type="ARBA" id="ARBA00022741"/>
    </source>
</evidence>
<dbReference type="GO" id="GO:0016887">
    <property type="term" value="F:ATP hydrolysis activity"/>
    <property type="evidence" value="ECO:0007669"/>
    <property type="project" value="InterPro"/>
</dbReference>
<dbReference type="PROSITE" id="PS50893">
    <property type="entry name" value="ABC_TRANSPORTER_2"/>
    <property type="match status" value="2"/>
</dbReference>
<dbReference type="GO" id="GO:0005524">
    <property type="term" value="F:ATP binding"/>
    <property type="evidence" value="ECO:0007669"/>
    <property type="project" value="UniProtKB-KW"/>
</dbReference>
<feature type="region of interest" description="Disordered" evidence="10">
    <location>
        <begin position="1"/>
        <end position="44"/>
    </location>
</feature>
<comment type="caution">
    <text evidence="12">The sequence shown here is derived from an EMBL/GenBank/DDBJ whole genome shotgun (WGS) entry which is preliminary data.</text>
</comment>
<evidence type="ECO:0000256" key="7">
    <source>
        <dbReference type="ARBA" id="ARBA00023747"/>
    </source>
</evidence>
<dbReference type="Gene3D" id="3.40.50.300">
    <property type="entry name" value="P-loop containing nucleotide triphosphate hydrolases"/>
    <property type="match status" value="2"/>
</dbReference>
<evidence type="ECO:0000313" key="13">
    <source>
        <dbReference type="Proteomes" id="UP000481252"/>
    </source>
</evidence>
<keyword evidence="6 12" id="KW-0067">ATP-binding</keyword>
<dbReference type="CDD" id="cd03215">
    <property type="entry name" value="ABC_Carb_Monos_II"/>
    <property type="match status" value="1"/>
</dbReference>
<dbReference type="AlphaFoldDB" id="A0A7C9RE94"/>
<evidence type="ECO:0000313" key="12">
    <source>
        <dbReference type="EMBL" id="NGN44533.1"/>
    </source>
</evidence>